<feature type="compositionally biased region" description="Acidic residues" evidence="3">
    <location>
        <begin position="292"/>
        <end position="302"/>
    </location>
</feature>
<evidence type="ECO:0000256" key="1">
    <source>
        <dbReference type="PROSITE-ProRule" id="PRU00024"/>
    </source>
</evidence>
<dbReference type="GO" id="GO:0008270">
    <property type="term" value="F:zinc ion binding"/>
    <property type="evidence" value="ECO:0007669"/>
    <property type="project" value="UniProtKB-KW"/>
</dbReference>
<dbReference type="Proteomes" id="UP000694844">
    <property type="component" value="Chromosome 8"/>
</dbReference>
<feature type="domain" description="B box-type" evidence="4">
    <location>
        <begin position="65"/>
        <end position="102"/>
    </location>
</feature>
<feature type="region of interest" description="Disordered" evidence="3">
    <location>
        <begin position="282"/>
        <end position="347"/>
    </location>
</feature>
<proteinExistence type="predicted"/>
<feature type="coiled-coil region" evidence="2">
    <location>
        <begin position="103"/>
        <end position="159"/>
    </location>
</feature>
<protein>
    <submittedName>
        <fullName evidence="6">Tripartite motif-containing protein 7-like</fullName>
    </submittedName>
</protein>
<evidence type="ECO:0000256" key="2">
    <source>
        <dbReference type="SAM" id="Coils"/>
    </source>
</evidence>
<evidence type="ECO:0000259" key="4">
    <source>
        <dbReference type="PROSITE" id="PS50119"/>
    </source>
</evidence>
<keyword evidence="5" id="KW-1185">Reference proteome</keyword>
<keyword evidence="2" id="KW-0175">Coiled coil</keyword>
<dbReference type="InterPro" id="IPR047153">
    <property type="entry name" value="TRIM45/56/19-like"/>
</dbReference>
<dbReference type="PROSITE" id="PS50119">
    <property type="entry name" value="ZF_BBOX"/>
    <property type="match status" value="2"/>
</dbReference>
<reference evidence="6" key="1">
    <citation type="submission" date="2025-08" db="UniProtKB">
        <authorList>
            <consortium name="RefSeq"/>
        </authorList>
    </citation>
    <scope>IDENTIFICATION</scope>
    <source>
        <tissue evidence="6">Whole sample</tissue>
    </source>
</reference>
<keyword evidence="1" id="KW-0479">Metal-binding</keyword>
<dbReference type="AlphaFoldDB" id="A0A8B8BFN0"/>
<name>A0A8B8BFN0_CRAVI</name>
<dbReference type="SMART" id="SM00336">
    <property type="entry name" value="BBOX"/>
    <property type="match status" value="1"/>
</dbReference>
<evidence type="ECO:0000313" key="6">
    <source>
        <dbReference type="RefSeq" id="XP_022302165.1"/>
    </source>
</evidence>
<evidence type="ECO:0000256" key="3">
    <source>
        <dbReference type="SAM" id="MobiDB-lite"/>
    </source>
</evidence>
<accession>A0A8B8BFN0</accession>
<dbReference type="GeneID" id="111110099"/>
<dbReference type="InterPro" id="IPR000315">
    <property type="entry name" value="Znf_B-box"/>
</dbReference>
<organism evidence="5 6">
    <name type="scientific">Crassostrea virginica</name>
    <name type="common">Eastern oyster</name>
    <dbReference type="NCBI Taxonomy" id="6565"/>
    <lineage>
        <taxon>Eukaryota</taxon>
        <taxon>Metazoa</taxon>
        <taxon>Spiralia</taxon>
        <taxon>Lophotrochozoa</taxon>
        <taxon>Mollusca</taxon>
        <taxon>Bivalvia</taxon>
        <taxon>Autobranchia</taxon>
        <taxon>Pteriomorphia</taxon>
        <taxon>Ostreida</taxon>
        <taxon>Ostreoidea</taxon>
        <taxon>Ostreidae</taxon>
        <taxon>Crassostrea</taxon>
    </lineage>
</organism>
<keyword evidence="1" id="KW-0863">Zinc-finger</keyword>
<dbReference type="Pfam" id="PF00643">
    <property type="entry name" value="zf-B_box"/>
    <property type="match status" value="1"/>
</dbReference>
<dbReference type="KEGG" id="cvn:111110099"/>
<dbReference type="Gene3D" id="3.30.160.60">
    <property type="entry name" value="Classic Zinc Finger"/>
    <property type="match status" value="1"/>
</dbReference>
<dbReference type="CDD" id="cd19756">
    <property type="entry name" value="Bbox2"/>
    <property type="match status" value="1"/>
</dbReference>
<dbReference type="RefSeq" id="XP_022302165.1">
    <property type="nucleotide sequence ID" value="XM_022446457.1"/>
</dbReference>
<evidence type="ECO:0000313" key="5">
    <source>
        <dbReference type="Proteomes" id="UP000694844"/>
    </source>
</evidence>
<dbReference type="PANTHER" id="PTHR25462:SF296">
    <property type="entry name" value="MEIOTIC P26, ISOFORM F"/>
    <property type="match status" value="1"/>
</dbReference>
<feature type="domain" description="B box-type" evidence="4">
    <location>
        <begin position="8"/>
        <end position="53"/>
    </location>
</feature>
<dbReference type="OrthoDB" id="6105938at2759"/>
<gene>
    <name evidence="6" type="primary">LOC111110099</name>
</gene>
<keyword evidence="1" id="KW-0862">Zinc</keyword>
<dbReference type="SUPFAM" id="SSF57845">
    <property type="entry name" value="B-box zinc-binding domain"/>
    <property type="match status" value="1"/>
</dbReference>
<dbReference type="PANTHER" id="PTHR25462">
    <property type="entry name" value="BONUS, ISOFORM C-RELATED"/>
    <property type="match status" value="1"/>
</dbReference>
<sequence length="347" mass="39294">MNPSKSAQDVLRCHLCETLVPPLCCDICHIYLCKVCAGEHILDESTGHKVVPITQTLIALIYPTCSNHSADNCQLYCEDCTIPACVQCVTSKEHRGHGFIDLHECVERKKEASQKDLQELKSSILIEQKEFASRIRNQKANLDKNLEEVNKAITDHGEKLHKQVSAVVEKLKSDIVKKHAERIAALTKREKRNAFMISDIEKCILGVQELQASRDLGRVFEYKSRNDELSKTPPNLNVTLPTFVAYDITNDELNDLFGSFTMESDDLERDELEWREYQNEEIKGFGEPSQSSDEEPPEEWPEYSEAASNLAAKTSDTDVGSFPATVEWTPGRFQDRGKSRISQCRQS</sequence>